<feature type="compositionally biased region" description="Basic and acidic residues" evidence="1">
    <location>
        <begin position="166"/>
        <end position="175"/>
    </location>
</feature>
<feature type="compositionally biased region" description="Basic and acidic residues" evidence="1">
    <location>
        <begin position="219"/>
        <end position="230"/>
    </location>
</feature>
<feature type="compositionally biased region" description="Basic residues" evidence="1">
    <location>
        <begin position="511"/>
        <end position="532"/>
    </location>
</feature>
<feature type="compositionally biased region" description="Gly residues" evidence="1">
    <location>
        <begin position="232"/>
        <end position="246"/>
    </location>
</feature>
<protein>
    <submittedName>
        <fullName evidence="2">Uncharacterized protein</fullName>
    </submittedName>
</protein>
<feature type="compositionally biased region" description="Basic and acidic residues" evidence="1">
    <location>
        <begin position="51"/>
        <end position="73"/>
    </location>
</feature>
<feature type="region of interest" description="Disordered" evidence="1">
    <location>
        <begin position="1"/>
        <end position="559"/>
    </location>
</feature>
<organism evidence="2">
    <name type="scientific">uncultured Thermomicrobiales bacterium</name>
    <dbReference type="NCBI Taxonomy" id="1645740"/>
    <lineage>
        <taxon>Bacteria</taxon>
        <taxon>Pseudomonadati</taxon>
        <taxon>Thermomicrobiota</taxon>
        <taxon>Thermomicrobia</taxon>
        <taxon>Thermomicrobiales</taxon>
        <taxon>environmental samples</taxon>
    </lineage>
</organism>
<sequence length="559" mass="60940">ERRGIRRQRDRTVPGDGDAAGRDRRPEPGSGPRRRAAARQLDAVGRAAGQRQDDPCRPDGVRRGGDRPPRPDLGRALGAGQQAGAAPAHVPLLRRGRGRGSPPDAQPAAVSAPGPGQHRARDRRHRPRRAGRSGGARRLPRPARQRRRHPTGAPVPLRPRHRPQPPRRDDGDHDRRRSPRPELLPGGDHGRRDRRLGSHPRRDALGALARSRQGAGGRPVDRTPRDDHRRGGGGGASPVGGTGGRGDPVRPRRRDRRPRATVGVLRSGRSGRDLRRGTGARHDHIGDGRAGDWQNAARLALRGRRGVGPGADGVPQPARGRTPVATQGRRLRPRTPAGRGPRARRRADAAAATRRRTRHRAAGRRVVDDPGPDRGAAAGDRQHDRVGARGRGGQRSPPCPQPPGGAGRGVASARHHGAPGPRERDRLRPVRPRSPDRRLVGDRRERGLAAPGRRSATDSPRPLGAQDALRAVRRHPPRVRCRGAGRDPRRRRVPQRPGRARRDRRSGGRVAVRHALLRRRRRSRIGRRRSGRRAGVSRDRGRRGGRGSDGPQGDPGRFV</sequence>
<feature type="compositionally biased region" description="Basic and acidic residues" evidence="1">
    <location>
        <begin position="421"/>
        <end position="447"/>
    </location>
</feature>
<feature type="compositionally biased region" description="Basic residues" evidence="1">
    <location>
        <begin position="471"/>
        <end position="504"/>
    </location>
</feature>
<gene>
    <name evidence="2" type="ORF">AVDCRST_MAG73-1755</name>
</gene>
<name>A0A6J4U3D8_9BACT</name>
<feature type="compositionally biased region" description="Basic residues" evidence="1">
    <location>
        <begin position="353"/>
        <end position="363"/>
    </location>
</feature>
<feature type="non-terminal residue" evidence="2">
    <location>
        <position position="559"/>
    </location>
</feature>
<feature type="compositionally biased region" description="Basic residues" evidence="1">
    <location>
        <begin position="138"/>
        <end position="150"/>
    </location>
</feature>
<feature type="compositionally biased region" description="Low complexity" evidence="1">
    <location>
        <begin position="74"/>
        <end position="88"/>
    </location>
</feature>
<feature type="compositionally biased region" description="Basic residues" evidence="1">
    <location>
        <begin position="118"/>
        <end position="131"/>
    </location>
</feature>
<dbReference type="AlphaFoldDB" id="A0A6J4U3D8"/>
<feature type="compositionally biased region" description="Basic and acidic residues" evidence="1">
    <location>
        <begin position="270"/>
        <end position="290"/>
    </location>
</feature>
<reference evidence="2" key="1">
    <citation type="submission" date="2020-02" db="EMBL/GenBank/DDBJ databases">
        <authorList>
            <person name="Meier V. D."/>
        </authorList>
    </citation>
    <scope>NUCLEOTIDE SEQUENCE</scope>
    <source>
        <strain evidence="2">AVDCRST_MAG73</strain>
    </source>
</reference>
<evidence type="ECO:0000256" key="1">
    <source>
        <dbReference type="SAM" id="MobiDB-lite"/>
    </source>
</evidence>
<feature type="compositionally biased region" description="Low complexity" evidence="1">
    <location>
        <begin position="549"/>
        <end position="559"/>
    </location>
</feature>
<evidence type="ECO:0000313" key="2">
    <source>
        <dbReference type="EMBL" id="CAA9539365.1"/>
    </source>
</evidence>
<proteinExistence type="predicted"/>
<dbReference type="EMBL" id="CADCWE010000110">
    <property type="protein sequence ID" value="CAA9539365.1"/>
    <property type="molecule type" value="Genomic_DNA"/>
</dbReference>
<feature type="non-terminal residue" evidence="2">
    <location>
        <position position="1"/>
    </location>
</feature>
<accession>A0A6J4U3D8</accession>